<dbReference type="Pfam" id="PF14408">
    <property type="entry name" value="Actino_peptide"/>
    <property type="match status" value="1"/>
</dbReference>
<dbReference type="RefSeq" id="WP_184968733.1">
    <property type="nucleotide sequence ID" value="NZ_JACHIN010000010.1"/>
</dbReference>
<organism evidence="2 3">
    <name type="scientific">Nonomuraea endophytica</name>
    <dbReference type="NCBI Taxonomy" id="714136"/>
    <lineage>
        <taxon>Bacteria</taxon>
        <taxon>Bacillati</taxon>
        <taxon>Actinomycetota</taxon>
        <taxon>Actinomycetes</taxon>
        <taxon>Streptosporangiales</taxon>
        <taxon>Streptosporangiaceae</taxon>
        <taxon>Nonomuraea</taxon>
    </lineage>
</organism>
<dbReference type="Proteomes" id="UP000568380">
    <property type="component" value="Unassembled WGS sequence"/>
</dbReference>
<comment type="caution">
    <text evidence="2">The sequence shown here is derived from an EMBL/GenBank/DDBJ whole genome shotgun (WGS) entry which is preliminary data.</text>
</comment>
<dbReference type="InterPro" id="IPR026496">
    <property type="entry name" value="GRASP_targ"/>
</dbReference>
<sequence length="90" mass="9899">MTVTHAPASRPWGLSRATHRLEVARLPYVLVRVDPDSQLARFYHEQGTIVEMAGKGTNRPYLSGTMSRPGDASKDSPDVVDDSQNDSESD</sequence>
<name>A0A7W8EJ93_9ACTN</name>
<gene>
    <name evidence="2" type="ORF">HNR40_006894</name>
</gene>
<protein>
    <submittedName>
        <fullName evidence="2">Putative ATP-grasp target RiPP</fullName>
    </submittedName>
</protein>
<evidence type="ECO:0000313" key="2">
    <source>
        <dbReference type="EMBL" id="MBB5081399.1"/>
    </source>
</evidence>
<feature type="region of interest" description="Disordered" evidence="1">
    <location>
        <begin position="54"/>
        <end position="90"/>
    </location>
</feature>
<proteinExistence type="predicted"/>
<dbReference type="InterPro" id="IPR025843">
    <property type="entry name" value="Actino_peptide"/>
</dbReference>
<feature type="compositionally biased region" description="Acidic residues" evidence="1">
    <location>
        <begin position="78"/>
        <end position="90"/>
    </location>
</feature>
<reference evidence="2 3" key="1">
    <citation type="submission" date="2020-08" db="EMBL/GenBank/DDBJ databases">
        <title>Genomic Encyclopedia of Type Strains, Phase IV (KMG-IV): sequencing the most valuable type-strain genomes for metagenomic binning, comparative biology and taxonomic classification.</title>
        <authorList>
            <person name="Goeker M."/>
        </authorList>
    </citation>
    <scope>NUCLEOTIDE SEQUENCE [LARGE SCALE GENOMIC DNA]</scope>
    <source>
        <strain evidence="2 3">DSM 45385</strain>
    </source>
</reference>
<keyword evidence="3" id="KW-1185">Reference proteome</keyword>
<dbReference type="AlphaFoldDB" id="A0A7W8EJ93"/>
<dbReference type="NCBIfam" id="TIGR04186">
    <property type="entry name" value="GRASP_targ"/>
    <property type="match status" value="1"/>
</dbReference>
<evidence type="ECO:0000256" key="1">
    <source>
        <dbReference type="SAM" id="MobiDB-lite"/>
    </source>
</evidence>
<evidence type="ECO:0000313" key="3">
    <source>
        <dbReference type="Proteomes" id="UP000568380"/>
    </source>
</evidence>
<accession>A0A7W8EJ93</accession>
<dbReference type="EMBL" id="JACHIN010000010">
    <property type="protein sequence ID" value="MBB5081399.1"/>
    <property type="molecule type" value="Genomic_DNA"/>
</dbReference>